<protein>
    <submittedName>
        <fullName evidence="1">Uncharacterized protein</fullName>
    </submittedName>
</protein>
<accession>A0ACB9PEH9</accession>
<evidence type="ECO:0000313" key="2">
    <source>
        <dbReference type="Proteomes" id="UP000828941"/>
    </source>
</evidence>
<sequence>MSPASATNSTLGLTGTSGFHNLSSPFPYLFGGLAIILSLIGVALLILACSYRSPSSAAVGDEEKSTKMVKKEGDEYESRIVVIMAGDTNPTYLANPVISSSSHTEQITV</sequence>
<comment type="caution">
    <text evidence="1">The sequence shown here is derived from an EMBL/GenBank/DDBJ whole genome shotgun (WGS) entry which is preliminary data.</text>
</comment>
<evidence type="ECO:0000313" key="1">
    <source>
        <dbReference type="EMBL" id="KAI4346763.1"/>
    </source>
</evidence>
<dbReference type="Proteomes" id="UP000828941">
    <property type="component" value="Chromosome 4"/>
</dbReference>
<gene>
    <name evidence="1" type="ORF">L6164_007633</name>
</gene>
<organism evidence="1 2">
    <name type="scientific">Bauhinia variegata</name>
    <name type="common">Purple orchid tree</name>
    <name type="synonym">Phanera variegata</name>
    <dbReference type="NCBI Taxonomy" id="167791"/>
    <lineage>
        <taxon>Eukaryota</taxon>
        <taxon>Viridiplantae</taxon>
        <taxon>Streptophyta</taxon>
        <taxon>Embryophyta</taxon>
        <taxon>Tracheophyta</taxon>
        <taxon>Spermatophyta</taxon>
        <taxon>Magnoliopsida</taxon>
        <taxon>eudicotyledons</taxon>
        <taxon>Gunneridae</taxon>
        <taxon>Pentapetalae</taxon>
        <taxon>rosids</taxon>
        <taxon>fabids</taxon>
        <taxon>Fabales</taxon>
        <taxon>Fabaceae</taxon>
        <taxon>Cercidoideae</taxon>
        <taxon>Cercideae</taxon>
        <taxon>Bauhiniinae</taxon>
        <taxon>Bauhinia</taxon>
    </lineage>
</organism>
<keyword evidence="2" id="KW-1185">Reference proteome</keyword>
<dbReference type="EMBL" id="CM039429">
    <property type="protein sequence ID" value="KAI4346763.1"/>
    <property type="molecule type" value="Genomic_DNA"/>
</dbReference>
<name>A0ACB9PEH9_BAUVA</name>
<proteinExistence type="predicted"/>
<reference evidence="1 2" key="1">
    <citation type="journal article" date="2022" name="DNA Res.">
        <title>Chromosomal-level genome assembly of the orchid tree Bauhinia variegata (Leguminosae; Cercidoideae) supports the allotetraploid origin hypothesis of Bauhinia.</title>
        <authorList>
            <person name="Zhong Y."/>
            <person name="Chen Y."/>
            <person name="Zheng D."/>
            <person name="Pang J."/>
            <person name="Liu Y."/>
            <person name="Luo S."/>
            <person name="Meng S."/>
            <person name="Qian L."/>
            <person name="Wei D."/>
            <person name="Dai S."/>
            <person name="Zhou R."/>
        </authorList>
    </citation>
    <scope>NUCLEOTIDE SEQUENCE [LARGE SCALE GENOMIC DNA]</scope>
    <source>
        <strain evidence="1">BV-YZ2020</strain>
    </source>
</reference>